<dbReference type="PRINTS" id="PR00116">
    <property type="entry name" value="ARGINASE"/>
</dbReference>
<keyword evidence="2" id="KW-0378">Hydrolase</keyword>
<name>A0A4R2EFH3_9BACT</name>
<proteinExistence type="inferred from homology"/>
<reference evidence="5 6" key="1">
    <citation type="submission" date="2019-03" db="EMBL/GenBank/DDBJ databases">
        <title>Genomic Encyclopedia of Archaeal and Bacterial Type Strains, Phase II (KMG-II): from individual species to whole genera.</title>
        <authorList>
            <person name="Goeker M."/>
        </authorList>
    </citation>
    <scope>NUCLEOTIDE SEQUENCE [LARGE SCALE GENOMIC DNA]</scope>
    <source>
        <strain evidence="5 6">RL-C</strain>
    </source>
</reference>
<keyword evidence="6" id="KW-1185">Reference proteome</keyword>
<keyword evidence="3" id="KW-0464">Manganese</keyword>
<comment type="caution">
    <text evidence="5">The sequence shown here is derived from an EMBL/GenBank/DDBJ whole genome shotgun (WGS) entry which is preliminary data.</text>
</comment>
<dbReference type="GO" id="GO:0033389">
    <property type="term" value="P:putrescine biosynthetic process from arginine, via agmatine"/>
    <property type="evidence" value="ECO:0007669"/>
    <property type="project" value="TreeGrafter"/>
</dbReference>
<dbReference type="CDD" id="cd11593">
    <property type="entry name" value="Agmatinase-like_2"/>
    <property type="match status" value="1"/>
</dbReference>
<comment type="similarity">
    <text evidence="4">Belongs to the arginase family.</text>
</comment>
<dbReference type="Proteomes" id="UP000294830">
    <property type="component" value="Unassembled WGS sequence"/>
</dbReference>
<dbReference type="GO" id="GO:0046872">
    <property type="term" value="F:metal ion binding"/>
    <property type="evidence" value="ECO:0007669"/>
    <property type="project" value="UniProtKB-KW"/>
</dbReference>
<dbReference type="Pfam" id="PF00491">
    <property type="entry name" value="Arginase"/>
    <property type="match status" value="1"/>
</dbReference>
<feature type="binding site" evidence="3">
    <location>
        <position position="175"/>
    </location>
    <ligand>
        <name>Mn(2+)</name>
        <dbReference type="ChEBI" id="CHEBI:29035"/>
        <label>1</label>
    </ligand>
</feature>
<feature type="binding site" evidence="3">
    <location>
        <position position="173"/>
    </location>
    <ligand>
        <name>Mn(2+)</name>
        <dbReference type="ChEBI" id="CHEBI:29035"/>
        <label>1</label>
    </ligand>
</feature>
<keyword evidence="1 3" id="KW-0479">Metal-binding</keyword>
<feature type="binding site" evidence="3">
    <location>
        <position position="150"/>
    </location>
    <ligand>
        <name>Mn(2+)</name>
        <dbReference type="ChEBI" id="CHEBI:29035"/>
        <label>1</label>
    </ligand>
</feature>
<evidence type="ECO:0000313" key="6">
    <source>
        <dbReference type="Proteomes" id="UP000294830"/>
    </source>
</evidence>
<dbReference type="AlphaFoldDB" id="A0A4R2EFH3"/>
<dbReference type="PANTHER" id="PTHR11358">
    <property type="entry name" value="ARGINASE/AGMATINASE"/>
    <property type="match status" value="1"/>
</dbReference>
<sequence length="342" mass="37837">MEFNPNGVGQPNGNYFALPYSPEEANVVLLSVPWDVTTSYAPGTADGPQAILNASPQLDLHDPFVKDAWKVGIGTLPIDEGWRDKSAELRELAEDVIERLENGEPEDSPAIVKHLKTINSASESLNDYVYAEAKNWTEKGKIVGVVGGEHSVPFGLIKALSEKHESLGILHIDAHCDLRVAYEGFNYSHASIMYNVLDKIPAVDRLVQVAVRDFSEEEISLAMSHPKIVPFTDFELCEEKFQGMSWHDQCEQIIEQLPKKVYISFDIDGLTPDCCPNTGTPVPGGLTFQEAIYLLKLIAESGRKIVGFDLVEVAPDDKGEWDANVGARMLYKLCNLAYKSNQ</sequence>
<accession>A0A4R2EFH3</accession>
<dbReference type="Gene3D" id="3.40.800.10">
    <property type="entry name" value="Ureohydrolase domain"/>
    <property type="match status" value="1"/>
</dbReference>
<dbReference type="GO" id="GO:0008783">
    <property type="term" value="F:agmatinase activity"/>
    <property type="evidence" value="ECO:0007669"/>
    <property type="project" value="TreeGrafter"/>
</dbReference>
<protein>
    <submittedName>
        <fullName evidence="5">Agmatinase</fullName>
    </submittedName>
</protein>
<dbReference type="PROSITE" id="PS51409">
    <property type="entry name" value="ARGINASE_2"/>
    <property type="match status" value="1"/>
</dbReference>
<feature type="binding site" evidence="3">
    <location>
        <position position="177"/>
    </location>
    <ligand>
        <name>Mn(2+)</name>
        <dbReference type="ChEBI" id="CHEBI:29035"/>
        <label>1</label>
    </ligand>
</feature>
<dbReference type="OrthoDB" id="9788689at2"/>
<dbReference type="EMBL" id="SLWB01000008">
    <property type="protein sequence ID" value="TCN66737.1"/>
    <property type="molecule type" value="Genomic_DNA"/>
</dbReference>
<evidence type="ECO:0000256" key="3">
    <source>
        <dbReference type="PIRSR" id="PIRSR036979-1"/>
    </source>
</evidence>
<organism evidence="5 6">
    <name type="scientific">Acetobacteroides hydrogenigenes</name>
    <dbReference type="NCBI Taxonomy" id="979970"/>
    <lineage>
        <taxon>Bacteria</taxon>
        <taxon>Pseudomonadati</taxon>
        <taxon>Bacteroidota</taxon>
        <taxon>Bacteroidia</taxon>
        <taxon>Bacteroidales</taxon>
        <taxon>Rikenellaceae</taxon>
        <taxon>Acetobacteroides</taxon>
    </lineage>
</organism>
<evidence type="ECO:0000256" key="4">
    <source>
        <dbReference type="PROSITE-ProRule" id="PRU00742"/>
    </source>
</evidence>
<gene>
    <name evidence="5" type="ORF">CLV25_10876</name>
</gene>
<feature type="binding site" evidence="3">
    <location>
        <position position="266"/>
    </location>
    <ligand>
        <name>Mn(2+)</name>
        <dbReference type="ChEBI" id="CHEBI:29035"/>
        <label>1</label>
    </ligand>
</feature>
<dbReference type="SUPFAM" id="SSF52768">
    <property type="entry name" value="Arginase/deacetylase"/>
    <property type="match status" value="1"/>
</dbReference>
<dbReference type="InterPro" id="IPR006035">
    <property type="entry name" value="Ureohydrolase"/>
</dbReference>
<dbReference type="InterPro" id="IPR023696">
    <property type="entry name" value="Ureohydrolase_dom_sf"/>
</dbReference>
<comment type="cofactor">
    <cofactor evidence="3">
        <name>Mn(2+)</name>
        <dbReference type="ChEBI" id="CHEBI:29035"/>
    </cofactor>
    <text evidence="3">Binds 2 manganese ions per subunit.</text>
</comment>
<dbReference type="PANTHER" id="PTHR11358:SF26">
    <property type="entry name" value="GUANIDINO ACID HYDROLASE, MITOCHONDRIAL"/>
    <property type="match status" value="1"/>
</dbReference>
<evidence type="ECO:0000256" key="2">
    <source>
        <dbReference type="ARBA" id="ARBA00022801"/>
    </source>
</evidence>
<dbReference type="PIRSF" id="PIRSF036979">
    <property type="entry name" value="Arginase"/>
    <property type="match status" value="1"/>
</dbReference>
<evidence type="ECO:0000256" key="1">
    <source>
        <dbReference type="ARBA" id="ARBA00022723"/>
    </source>
</evidence>
<feature type="binding site" evidence="3">
    <location>
        <position position="268"/>
    </location>
    <ligand>
        <name>Mn(2+)</name>
        <dbReference type="ChEBI" id="CHEBI:29035"/>
        <label>1</label>
    </ligand>
</feature>
<evidence type="ECO:0000313" key="5">
    <source>
        <dbReference type="EMBL" id="TCN66737.1"/>
    </source>
</evidence>
<dbReference type="RefSeq" id="WP_131839430.1">
    <property type="nucleotide sequence ID" value="NZ_SLWB01000008.1"/>
</dbReference>